<dbReference type="AlphaFoldDB" id="A0AAW6TTY1"/>
<dbReference type="SUPFAM" id="SSF47336">
    <property type="entry name" value="ACP-like"/>
    <property type="match status" value="1"/>
</dbReference>
<dbReference type="Pfam" id="PF00550">
    <property type="entry name" value="PP-binding"/>
    <property type="match status" value="1"/>
</dbReference>
<keyword evidence="3" id="KW-1185">Reference proteome</keyword>
<dbReference type="EMBL" id="JASCRY010000004">
    <property type="protein sequence ID" value="MDI5950737.1"/>
    <property type="molecule type" value="Genomic_DNA"/>
</dbReference>
<comment type="caution">
    <text evidence="2">The sequence shown here is derived from an EMBL/GenBank/DDBJ whole genome shotgun (WGS) entry which is preliminary data.</text>
</comment>
<dbReference type="Proteomes" id="UP001228643">
    <property type="component" value="Unassembled WGS sequence"/>
</dbReference>
<evidence type="ECO:0000313" key="3">
    <source>
        <dbReference type="Proteomes" id="UP001228643"/>
    </source>
</evidence>
<feature type="domain" description="Carrier" evidence="1">
    <location>
        <begin position="1"/>
        <end position="74"/>
    </location>
</feature>
<dbReference type="Gene3D" id="1.10.1200.10">
    <property type="entry name" value="ACP-like"/>
    <property type="match status" value="1"/>
</dbReference>
<dbReference type="RefSeq" id="WP_282717476.1">
    <property type="nucleotide sequence ID" value="NZ_JASCRY010000004.1"/>
</dbReference>
<sequence length="76" mass="8576">MKKDDFISGLQEELEIETTLETTTNLKDLEEWDSMAAMLLIGYVSNEFAVTLNADSIKNITTVESLIEMIGLDKFN</sequence>
<proteinExistence type="predicted"/>
<organism evidence="2 3">
    <name type="scientific">Flavobacterium yafengii</name>
    <dbReference type="NCBI Taxonomy" id="3041253"/>
    <lineage>
        <taxon>Bacteria</taxon>
        <taxon>Pseudomonadati</taxon>
        <taxon>Bacteroidota</taxon>
        <taxon>Flavobacteriia</taxon>
        <taxon>Flavobacteriales</taxon>
        <taxon>Flavobacteriaceae</taxon>
        <taxon>Flavobacterium</taxon>
    </lineage>
</organism>
<gene>
    <name evidence="2" type="ORF">QLS97_13855</name>
</gene>
<dbReference type="InterPro" id="IPR036736">
    <property type="entry name" value="ACP-like_sf"/>
</dbReference>
<reference evidence="2 3" key="1">
    <citation type="submission" date="2023-04" db="EMBL/GenBank/DDBJ databases">
        <title>Two novel species of Flavobacterium.</title>
        <authorList>
            <person name="Liu Q."/>
            <person name="Xin Y.-H."/>
        </authorList>
    </citation>
    <scope>NUCLEOTIDE SEQUENCE [LARGE SCALE GENOMIC DNA]</scope>
    <source>
        <strain evidence="2 3">LB2P87</strain>
    </source>
</reference>
<evidence type="ECO:0000313" key="2">
    <source>
        <dbReference type="EMBL" id="MDI5950737.1"/>
    </source>
</evidence>
<dbReference type="PROSITE" id="PS50075">
    <property type="entry name" value="CARRIER"/>
    <property type="match status" value="1"/>
</dbReference>
<evidence type="ECO:0000259" key="1">
    <source>
        <dbReference type="PROSITE" id="PS50075"/>
    </source>
</evidence>
<accession>A0AAW6TTY1</accession>
<protein>
    <submittedName>
        <fullName evidence="2">Acyl carrier protein</fullName>
    </submittedName>
</protein>
<name>A0AAW6TTY1_9FLAO</name>
<dbReference type="InterPro" id="IPR009081">
    <property type="entry name" value="PP-bd_ACP"/>
</dbReference>